<protein>
    <submittedName>
        <fullName evidence="1">Uncharacterized protein</fullName>
    </submittedName>
</protein>
<gene>
    <name evidence="1" type="ORF">PPUN14671_24420</name>
</gene>
<dbReference type="AlphaFoldDB" id="A0AA37REB1"/>
<dbReference type="EMBL" id="BSKJ01000005">
    <property type="protein sequence ID" value="GLO35608.1"/>
    <property type="molecule type" value="Genomic_DNA"/>
</dbReference>
<dbReference type="AntiFam" id="ANF00178">
    <property type="entry name" value="Shadow ORF (opposite dhbF)"/>
</dbReference>
<reference evidence="1" key="1">
    <citation type="submission" date="2023-01" db="EMBL/GenBank/DDBJ databases">
        <title>Whole-genome sequence of Pseudomonas putida NBRC 14671.</title>
        <authorList>
            <person name="Morohoshi T."/>
            <person name="Someya N."/>
        </authorList>
    </citation>
    <scope>NUCLEOTIDE SEQUENCE</scope>
    <source>
        <strain evidence="1">NBRC 14671</strain>
    </source>
</reference>
<name>A0AA37REB1_PSEPU</name>
<organism evidence="1 2">
    <name type="scientific">Pseudomonas putida</name>
    <name type="common">Arthrobacter siderocapsulatus</name>
    <dbReference type="NCBI Taxonomy" id="303"/>
    <lineage>
        <taxon>Bacteria</taxon>
        <taxon>Pseudomonadati</taxon>
        <taxon>Pseudomonadota</taxon>
        <taxon>Gammaproteobacteria</taxon>
        <taxon>Pseudomonadales</taxon>
        <taxon>Pseudomonadaceae</taxon>
        <taxon>Pseudomonas</taxon>
    </lineage>
</organism>
<evidence type="ECO:0000313" key="1">
    <source>
        <dbReference type="EMBL" id="GLO35608.1"/>
    </source>
</evidence>
<dbReference type="Proteomes" id="UP001161257">
    <property type="component" value="Unassembled WGS sequence"/>
</dbReference>
<evidence type="ECO:0000313" key="2">
    <source>
        <dbReference type="Proteomes" id="UP001161257"/>
    </source>
</evidence>
<comment type="caution">
    <text evidence="1">The sequence shown here is derived from an EMBL/GenBank/DDBJ whole genome shotgun (WGS) entry which is preliminary data.</text>
</comment>
<sequence length="77" mass="8210">MQVQAWRVAGPAVQVQLVEGDGADAVDLWQFAQQAAMAEQQACIAVGEHISQALGRVIDVQRHISATGLENGQQADQ</sequence>
<proteinExistence type="predicted"/>
<accession>A0AA37REB1</accession>